<dbReference type="Pfam" id="PF13350">
    <property type="entry name" value="Y_phosphatase3"/>
    <property type="match status" value="1"/>
</dbReference>
<dbReference type="InterPro" id="IPR026893">
    <property type="entry name" value="Tyr/Ser_Pase_IphP-type"/>
</dbReference>
<dbReference type="InterPro" id="IPR000387">
    <property type="entry name" value="Tyr_Pase_dom"/>
</dbReference>
<dbReference type="InterPro" id="IPR029021">
    <property type="entry name" value="Prot-tyrosine_phosphatase-like"/>
</dbReference>
<keyword evidence="3" id="KW-1185">Reference proteome</keyword>
<dbReference type="Proteomes" id="UP000196778">
    <property type="component" value="Unassembled WGS sequence"/>
</dbReference>
<dbReference type="OrthoDB" id="1188001at2"/>
<proteinExistence type="predicted"/>
<name>A0A1R4JW82_9MICO</name>
<dbReference type="AlphaFoldDB" id="A0A1R4JW82"/>
<dbReference type="InterPro" id="IPR016130">
    <property type="entry name" value="Tyr_Pase_AS"/>
</dbReference>
<dbReference type="SUPFAM" id="SSF52799">
    <property type="entry name" value="(Phosphotyrosine protein) phosphatases II"/>
    <property type="match status" value="1"/>
</dbReference>
<protein>
    <submittedName>
        <fullName evidence="2">Protein tyrosine/serine phosphatase</fullName>
    </submittedName>
</protein>
<dbReference type="RefSeq" id="WP_087137643.1">
    <property type="nucleotide sequence ID" value="NZ_FUKR01000056.1"/>
</dbReference>
<gene>
    <name evidence="2" type="ORF">FM119_09840</name>
</gene>
<dbReference type="PROSITE" id="PS50056">
    <property type="entry name" value="TYR_PHOSPHATASE_2"/>
    <property type="match status" value="1"/>
</dbReference>
<accession>A0A1R4JW82</accession>
<evidence type="ECO:0000259" key="1">
    <source>
        <dbReference type="PROSITE" id="PS50056"/>
    </source>
</evidence>
<dbReference type="GO" id="GO:0004721">
    <property type="term" value="F:phosphoprotein phosphatase activity"/>
    <property type="evidence" value="ECO:0007669"/>
    <property type="project" value="InterPro"/>
</dbReference>
<dbReference type="PROSITE" id="PS00383">
    <property type="entry name" value="TYR_PHOSPHATASE_1"/>
    <property type="match status" value="1"/>
</dbReference>
<dbReference type="EMBL" id="FUKR01000056">
    <property type="protein sequence ID" value="SJN36317.1"/>
    <property type="molecule type" value="Genomic_DNA"/>
</dbReference>
<organism evidence="2 3">
    <name type="scientific">Mycetocola reblochoni REB411</name>
    <dbReference type="NCBI Taxonomy" id="1255698"/>
    <lineage>
        <taxon>Bacteria</taxon>
        <taxon>Bacillati</taxon>
        <taxon>Actinomycetota</taxon>
        <taxon>Actinomycetes</taxon>
        <taxon>Micrococcales</taxon>
        <taxon>Microbacteriaceae</taxon>
        <taxon>Mycetocola</taxon>
    </lineage>
</organism>
<feature type="domain" description="Tyrosine specific protein phosphatases" evidence="1">
    <location>
        <begin position="115"/>
        <end position="163"/>
    </location>
</feature>
<dbReference type="Gene3D" id="3.90.190.10">
    <property type="entry name" value="Protein tyrosine phosphatase superfamily"/>
    <property type="match status" value="1"/>
</dbReference>
<sequence>MTGDGGVPLLAGTYNSRDLGGVPAGDGAIRTGVLIRADGLHGLTDGARERMAELGVRVVVDFRDDAEVARQPDALDGVAVERRSLPLVTGSIEQSALDRVGLDVLYRSILDDATAHLAELARIVIRTAGSGAVLIHCTAGKDRTGVATAVLLLHAGVDAERVIADYALSEGMLSGEWECRVVAIVESLGFEVTDELRALIVSSPASTMRATIEYLDAAYGGASAYLAAAGLNGDELAQLRTALVVPGTAAR</sequence>
<evidence type="ECO:0000313" key="2">
    <source>
        <dbReference type="EMBL" id="SJN36317.1"/>
    </source>
</evidence>
<reference evidence="3" key="1">
    <citation type="submission" date="2017-02" db="EMBL/GenBank/DDBJ databases">
        <authorList>
            <person name="Dridi B."/>
        </authorList>
    </citation>
    <scope>NUCLEOTIDE SEQUENCE [LARGE SCALE GENOMIC DNA]</scope>
    <source>
        <strain evidence="3">EB411</strain>
    </source>
</reference>
<evidence type="ECO:0000313" key="3">
    <source>
        <dbReference type="Proteomes" id="UP000196778"/>
    </source>
</evidence>